<accession>A0A7J7K5S4</accession>
<evidence type="ECO:0000313" key="4">
    <source>
        <dbReference type="EMBL" id="KAF6032936.1"/>
    </source>
</evidence>
<dbReference type="Pfam" id="PF00685">
    <property type="entry name" value="Sulfotransfer_1"/>
    <property type="match status" value="1"/>
</dbReference>
<dbReference type="AlphaFoldDB" id="A0A7J7K5S4"/>
<dbReference type="PANTHER" id="PTHR11783">
    <property type="entry name" value="SULFOTRANSFERASE SULT"/>
    <property type="match status" value="1"/>
</dbReference>
<feature type="domain" description="Sulfotransferase" evidence="3">
    <location>
        <begin position="19"/>
        <end position="122"/>
    </location>
</feature>
<comment type="similarity">
    <text evidence="1">Belongs to the sulfotransferase 1 family.</text>
</comment>
<protein>
    <submittedName>
        <fullName evidence="4">SULT1E1</fullName>
    </submittedName>
</protein>
<dbReference type="Gene3D" id="3.40.50.300">
    <property type="entry name" value="P-loop containing nucleotide triphosphate hydrolases"/>
    <property type="match status" value="1"/>
</dbReference>
<dbReference type="OrthoDB" id="205623at2759"/>
<dbReference type="GO" id="GO:0008146">
    <property type="term" value="F:sulfotransferase activity"/>
    <property type="evidence" value="ECO:0007669"/>
    <property type="project" value="InterPro"/>
</dbReference>
<dbReference type="SUPFAM" id="SSF52540">
    <property type="entry name" value="P-loop containing nucleoside triphosphate hydrolases"/>
    <property type="match status" value="1"/>
</dbReference>
<proteinExistence type="inferred from homology"/>
<keyword evidence="5" id="KW-1185">Reference proteome</keyword>
<evidence type="ECO:0000256" key="1">
    <source>
        <dbReference type="ARBA" id="ARBA00005771"/>
    </source>
</evidence>
<reference evidence="4" key="1">
    <citation type="submission" date="2020-06" db="EMBL/GenBank/DDBJ databases">
        <title>Draft genome of Bugula neritina, a colonial animal packing powerful symbionts and potential medicines.</title>
        <authorList>
            <person name="Rayko M."/>
        </authorList>
    </citation>
    <scope>NUCLEOTIDE SEQUENCE [LARGE SCALE GENOMIC DNA]</scope>
    <source>
        <strain evidence="4">Kwan_BN1</strain>
    </source>
</reference>
<comment type="caution">
    <text evidence="4">The sequence shown here is derived from an EMBL/GenBank/DDBJ whole genome shotgun (WGS) entry which is preliminary data.</text>
</comment>
<evidence type="ECO:0000259" key="3">
    <source>
        <dbReference type="Pfam" id="PF00685"/>
    </source>
</evidence>
<evidence type="ECO:0000313" key="5">
    <source>
        <dbReference type="Proteomes" id="UP000593567"/>
    </source>
</evidence>
<sequence length="165" mass="19772">MVYVMRNPRDQIVSLNAYQWWLHFHSNKNVLILFYEDLIQDLRSQIGRIAEFYQLDHVTKELLDEISNKTQFVQMKHSKPVPEWFSDWHKDSFSIYRKGMNGNWQNYFTPAMNDAFQLYSSQVIENHQYPACYQLCKRYISSNPIAKHQEPAEVVERKQEVALAH</sequence>
<keyword evidence="2" id="KW-0808">Transferase</keyword>
<name>A0A7J7K5S4_BUGNE</name>
<dbReference type="InterPro" id="IPR000863">
    <property type="entry name" value="Sulfotransferase_dom"/>
</dbReference>
<gene>
    <name evidence="4" type="ORF">EB796_008732</name>
</gene>
<dbReference type="InterPro" id="IPR027417">
    <property type="entry name" value="P-loop_NTPase"/>
</dbReference>
<evidence type="ECO:0000256" key="2">
    <source>
        <dbReference type="ARBA" id="ARBA00022679"/>
    </source>
</evidence>
<organism evidence="4 5">
    <name type="scientific">Bugula neritina</name>
    <name type="common">Brown bryozoan</name>
    <name type="synonym">Sertularia neritina</name>
    <dbReference type="NCBI Taxonomy" id="10212"/>
    <lineage>
        <taxon>Eukaryota</taxon>
        <taxon>Metazoa</taxon>
        <taxon>Spiralia</taxon>
        <taxon>Lophotrochozoa</taxon>
        <taxon>Bryozoa</taxon>
        <taxon>Gymnolaemata</taxon>
        <taxon>Cheilostomatida</taxon>
        <taxon>Flustrina</taxon>
        <taxon>Buguloidea</taxon>
        <taxon>Bugulidae</taxon>
        <taxon>Bugula</taxon>
    </lineage>
</organism>
<dbReference type="Proteomes" id="UP000593567">
    <property type="component" value="Unassembled WGS sequence"/>
</dbReference>
<dbReference type="EMBL" id="VXIV02001465">
    <property type="protein sequence ID" value="KAF6032936.1"/>
    <property type="molecule type" value="Genomic_DNA"/>
</dbReference>